<comment type="caution">
    <text evidence="2">The sequence shown here is derived from an EMBL/GenBank/DDBJ whole genome shotgun (WGS) entry which is preliminary data.</text>
</comment>
<dbReference type="Proteomes" id="UP000786185">
    <property type="component" value="Unassembled WGS sequence"/>
</dbReference>
<accession>A0AAW4BQ21</accession>
<evidence type="ECO:0000313" key="3">
    <source>
        <dbReference type="Proteomes" id="UP000786185"/>
    </source>
</evidence>
<feature type="non-terminal residue" evidence="2">
    <location>
        <position position="94"/>
    </location>
</feature>
<reference evidence="2" key="1">
    <citation type="journal article" date="2021" name="PeerJ">
        <title>Analysis of 44 Vibrio anguillarum genomes reveals high genetic diversity.</title>
        <authorList>
            <person name="Hansen M.J."/>
            <person name="Dalsgaard I."/>
        </authorList>
    </citation>
    <scope>NUCLEOTIDE SEQUENCE</scope>
    <source>
        <strain evidence="2">850617-1/1</strain>
    </source>
</reference>
<evidence type="ECO:0000256" key="1">
    <source>
        <dbReference type="SAM" id="SignalP"/>
    </source>
</evidence>
<organism evidence="2 3">
    <name type="scientific">Vibrio anguillarum</name>
    <name type="common">Listonella anguillarum</name>
    <dbReference type="NCBI Taxonomy" id="55601"/>
    <lineage>
        <taxon>Bacteria</taxon>
        <taxon>Pseudomonadati</taxon>
        <taxon>Pseudomonadota</taxon>
        <taxon>Gammaproteobacteria</taxon>
        <taxon>Vibrionales</taxon>
        <taxon>Vibrionaceae</taxon>
        <taxon>Vibrio</taxon>
    </lineage>
</organism>
<gene>
    <name evidence="2" type="ORF">ERJ77_28365</name>
</gene>
<sequence>MTRLCLLFLLVAQLSWVQVSWAQEPYPLSDEDKKIVEMSRSILQSAVDGSSEFIEPFAPVEQPVSLKHSDEWLIFASSSLGDSSLKQLFKEASA</sequence>
<proteinExistence type="predicted"/>
<keyword evidence="1" id="KW-0732">Signal</keyword>
<dbReference type="EMBL" id="SCLC01001961">
    <property type="protein sequence ID" value="MBF4438331.1"/>
    <property type="molecule type" value="Genomic_DNA"/>
</dbReference>
<evidence type="ECO:0000313" key="2">
    <source>
        <dbReference type="EMBL" id="MBF4438331.1"/>
    </source>
</evidence>
<feature type="signal peptide" evidence="1">
    <location>
        <begin position="1"/>
        <end position="22"/>
    </location>
</feature>
<protein>
    <submittedName>
        <fullName evidence="2">Pilus assembly protein</fullName>
    </submittedName>
</protein>
<feature type="chain" id="PRO_5043666225" evidence="1">
    <location>
        <begin position="23"/>
        <end position="94"/>
    </location>
</feature>
<dbReference type="AlphaFoldDB" id="A0AAW4BQ21"/>
<name>A0AAW4BQ21_VIBAN</name>